<dbReference type="GO" id="GO:0005634">
    <property type="term" value="C:nucleus"/>
    <property type="evidence" value="ECO:0007669"/>
    <property type="project" value="TreeGrafter"/>
</dbReference>
<dbReference type="InterPro" id="IPR036864">
    <property type="entry name" value="Zn2-C6_fun-type_DNA-bd_sf"/>
</dbReference>
<protein>
    <recommendedName>
        <fullName evidence="7">Xylanolytic transcriptional activator regulatory domain-containing protein</fullName>
    </recommendedName>
</protein>
<dbReference type="SMART" id="SM00906">
    <property type="entry name" value="Fungal_trans"/>
    <property type="match status" value="1"/>
</dbReference>
<evidence type="ECO:0000256" key="2">
    <source>
        <dbReference type="ARBA" id="ARBA00023015"/>
    </source>
</evidence>
<dbReference type="GO" id="GO:0006351">
    <property type="term" value="P:DNA-templated transcription"/>
    <property type="evidence" value="ECO:0007669"/>
    <property type="project" value="InterPro"/>
</dbReference>
<gene>
    <name evidence="8" type="ORF">EX30DRAFT_339452</name>
</gene>
<dbReference type="InterPro" id="IPR051127">
    <property type="entry name" value="Fungal_SecMet_Regulators"/>
</dbReference>
<dbReference type="EMBL" id="ML220114">
    <property type="protein sequence ID" value="TGZ83250.1"/>
    <property type="molecule type" value="Genomic_DNA"/>
</dbReference>
<keyword evidence="1" id="KW-0479">Metal-binding</keyword>
<feature type="region of interest" description="Disordered" evidence="6">
    <location>
        <begin position="1"/>
        <end position="22"/>
    </location>
</feature>
<dbReference type="GO" id="GO:0000435">
    <property type="term" value="P:positive regulation of transcription from RNA polymerase II promoter by galactose"/>
    <property type="evidence" value="ECO:0007669"/>
    <property type="project" value="TreeGrafter"/>
</dbReference>
<dbReference type="CDD" id="cd12148">
    <property type="entry name" value="fungal_TF_MHR"/>
    <property type="match status" value="1"/>
</dbReference>
<reference evidence="8 9" key="1">
    <citation type="submission" date="2019-04" db="EMBL/GenBank/DDBJ databases">
        <title>Comparative genomics and transcriptomics to analyze fruiting body development in filamentous ascomycetes.</title>
        <authorList>
            <consortium name="DOE Joint Genome Institute"/>
            <person name="Lutkenhaus R."/>
            <person name="Traeger S."/>
            <person name="Breuer J."/>
            <person name="Kuo A."/>
            <person name="Lipzen A."/>
            <person name="Pangilinan J."/>
            <person name="Dilworth D."/>
            <person name="Sandor L."/>
            <person name="Poggeler S."/>
            <person name="Barry K."/>
            <person name="Grigoriev I.V."/>
            <person name="Nowrousian M."/>
        </authorList>
    </citation>
    <scope>NUCLEOTIDE SEQUENCE [LARGE SCALE GENOMIC DNA]</scope>
    <source>
        <strain evidence="8 9">CBS 389.68</strain>
    </source>
</reference>
<feature type="region of interest" description="Disordered" evidence="6">
    <location>
        <begin position="162"/>
        <end position="186"/>
    </location>
</feature>
<keyword evidence="9" id="KW-1185">Reference proteome</keyword>
<name>A0A4S2N2B5_9PEZI</name>
<dbReference type="InParanoid" id="A0A4S2N2B5"/>
<dbReference type="InterPro" id="IPR001138">
    <property type="entry name" value="Zn2Cys6_DnaBD"/>
</dbReference>
<evidence type="ECO:0000256" key="5">
    <source>
        <dbReference type="ARBA" id="ARBA00023242"/>
    </source>
</evidence>
<evidence type="ECO:0000313" key="9">
    <source>
        <dbReference type="Proteomes" id="UP000298138"/>
    </source>
</evidence>
<evidence type="ECO:0000256" key="6">
    <source>
        <dbReference type="SAM" id="MobiDB-lite"/>
    </source>
</evidence>
<dbReference type="CDD" id="cd00067">
    <property type="entry name" value="GAL4"/>
    <property type="match status" value="1"/>
</dbReference>
<dbReference type="STRING" id="341454.A0A4S2N2B5"/>
<keyword evidence="4" id="KW-0804">Transcription</keyword>
<feature type="compositionally biased region" description="Basic and acidic residues" evidence="6">
    <location>
        <begin position="1"/>
        <end position="10"/>
    </location>
</feature>
<dbReference type="Pfam" id="PF04082">
    <property type="entry name" value="Fungal_trans"/>
    <property type="match status" value="1"/>
</dbReference>
<keyword evidence="2" id="KW-0805">Transcription regulation</keyword>
<dbReference type="GO" id="GO:0000981">
    <property type="term" value="F:DNA-binding transcription factor activity, RNA polymerase II-specific"/>
    <property type="evidence" value="ECO:0007669"/>
    <property type="project" value="InterPro"/>
</dbReference>
<proteinExistence type="predicted"/>
<keyword evidence="3" id="KW-0238">DNA-binding</keyword>
<evidence type="ECO:0000256" key="4">
    <source>
        <dbReference type="ARBA" id="ARBA00023163"/>
    </source>
</evidence>
<evidence type="ECO:0000259" key="7">
    <source>
        <dbReference type="SMART" id="SM00906"/>
    </source>
</evidence>
<keyword evidence="5" id="KW-0539">Nucleus</keyword>
<dbReference type="GO" id="GO:0000978">
    <property type="term" value="F:RNA polymerase II cis-regulatory region sequence-specific DNA binding"/>
    <property type="evidence" value="ECO:0007669"/>
    <property type="project" value="TreeGrafter"/>
</dbReference>
<feature type="region of interest" description="Disordered" evidence="6">
    <location>
        <begin position="87"/>
        <end position="108"/>
    </location>
</feature>
<sequence>MASRKSKCDGARPCGPCVKKGKPASRCIYQQDLATSISQSYIEELESRIRQLEGNTPRVAPETNNEAAFLPNSAAGVSPERAIPTGPAEHFQQARSESIRPGNLPDQNLPPANVYPLARNSADSIHGRSYSENAVHPRSSITNGNLPTVQSHQIGIRDTIATTSIAPTPPPPPPSSKEIGDAMGATSPTDALNGEPGPSGFFGSSSTISFMKQIKHTVSQKLVGSASPPDRIIFGSNPGSETSERVCHIRQDDFMEDLQDFILPPRSIADHLVECYWTSVHTLYPFLHRIEFMKVYDSLWSARQPSDDLMNPHLRQRPPGRLFRCILNLVFAFGCQFSTSITPSRRESSSDVFLKRARELLHFDVLDSGSIELVQALALMGQYLQSTKYPNRCWNVVGLAIRVAQGLGMHLDSTSQNLESNIEREMWRRTWHGCVVLDRVVSMTFGRPSMIPVHRKVALPMAIDDEYLTDDVNDQQPAEQISRVSFFIYTLKLYDILGDILSVFYGGSNDSRSGIPFNDHARAEEDYQAVMRLDRALLDFQMELPPHIQFRYLDEKGDPIPREPVFLRQANVLHSRYLNIRILLFRPVLIHLIQESQATDYLYRRSSTTLLEANLAIQCSVSCVSAAQEAIALIDEHLLSGAVPAWWYYIFYLYTSASVLLAAKLCPALERDLDYASMEISWKRCIEILRDLESQYDSARRCLATLEAIHEQIIAPQQAGIGPGTIFADSNAQMDAHIGDKVVPHLNDNVLSNQDPLLQYNTDNVTQWGSRDMDFGWFFENPMWDSPDFTTGP</sequence>
<dbReference type="GO" id="GO:0008270">
    <property type="term" value="F:zinc ion binding"/>
    <property type="evidence" value="ECO:0007669"/>
    <property type="project" value="InterPro"/>
</dbReference>
<feature type="domain" description="Xylanolytic transcriptional activator regulatory" evidence="7">
    <location>
        <begin position="393"/>
        <end position="466"/>
    </location>
</feature>
<dbReference type="InterPro" id="IPR007219">
    <property type="entry name" value="XnlR_reg_dom"/>
</dbReference>
<evidence type="ECO:0000313" key="8">
    <source>
        <dbReference type="EMBL" id="TGZ83250.1"/>
    </source>
</evidence>
<dbReference type="Gene3D" id="4.10.240.10">
    <property type="entry name" value="Zn(2)-C6 fungal-type DNA-binding domain"/>
    <property type="match status" value="1"/>
</dbReference>
<accession>A0A4S2N2B5</accession>
<evidence type="ECO:0000256" key="1">
    <source>
        <dbReference type="ARBA" id="ARBA00022723"/>
    </source>
</evidence>
<organism evidence="8 9">
    <name type="scientific">Ascodesmis nigricans</name>
    <dbReference type="NCBI Taxonomy" id="341454"/>
    <lineage>
        <taxon>Eukaryota</taxon>
        <taxon>Fungi</taxon>
        <taxon>Dikarya</taxon>
        <taxon>Ascomycota</taxon>
        <taxon>Pezizomycotina</taxon>
        <taxon>Pezizomycetes</taxon>
        <taxon>Pezizales</taxon>
        <taxon>Ascodesmidaceae</taxon>
        <taxon>Ascodesmis</taxon>
    </lineage>
</organism>
<dbReference type="Proteomes" id="UP000298138">
    <property type="component" value="Unassembled WGS sequence"/>
</dbReference>
<dbReference type="AlphaFoldDB" id="A0A4S2N2B5"/>
<evidence type="ECO:0000256" key="3">
    <source>
        <dbReference type="ARBA" id="ARBA00023125"/>
    </source>
</evidence>
<dbReference type="PANTHER" id="PTHR47424:SF3">
    <property type="entry name" value="REGULATORY PROTEIN GAL4"/>
    <property type="match status" value="1"/>
</dbReference>
<dbReference type="OrthoDB" id="424974at2759"/>
<dbReference type="PANTHER" id="PTHR47424">
    <property type="entry name" value="REGULATORY PROTEIN GAL4"/>
    <property type="match status" value="1"/>
</dbReference>